<dbReference type="InterPro" id="IPR029060">
    <property type="entry name" value="PIN-like_dom_sf"/>
</dbReference>
<evidence type="ECO:0000256" key="1">
    <source>
        <dbReference type="SAM" id="MobiDB-lite"/>
    </source>
</evidence>
<dbReference type="CDD" id="cd09869">
    <property type="entry name" value="PIN_GEN1"/>
    <property type="match status" value="1"/>
</dbReference>
<dbReference type="Pfam" id="PF00867">
    <property type="entry name" value="XPG_I"/>
    <property type="match status" value="1"/>
</dbReference>
<gene>
    <name evidence="3" type="ORF">THAOC_02851</name>
</gene>
<feature type="compositionally biased region" description="Basic and acidic residues" evidence="1">
    <location>
        <begin position="595"/>
        <end position="607"/>
    </location>
</feature>
<dbReference type="Pfam" id="PF18704">
    <property type="entry name" value="Chromo_2"/>
    <property type="match status" value="1"/>
</dbReference>
<dbReference type="InterPro" id="IPR041012">
    <property type="entry name" value="GEN_chromo"/>
</dbReference>
<feature type="compositionally biased region" description="Basic and acidic residues" evidence="1">
    <location>
        <begin position="563"/>
        <end position="574"/>
    </location>
</feature>
<dbReference type="Proteomes" id="UP000266841">
    <property type="component" value="Unassembled WGS sequence"/>
</dbReference>
<dbReference type="SMART" id="SM00484">
    <property type="entry name" value="XPGI"/>
    <property type="match status" value="1"/>
</dbReference>
<sequence>MNPKNSGDLEILYGSVGRNRRLRAVSGGQEYLGLQIIGGSTNQFVVLLLPAGSNTPCFGEMTVQSLWTALDESGCGQRVGLDAFHLRKRRESDEKHHILAVDLSLWVMEGLKSTVLDSLHADPAVHLVYNRTVSLLLLGFRLVFVMEGKRRSSLGQTASRGGSHFMSTSRRCGEVLRLLGVTVLEAEAEGEQLCALLNSRGIVDGVVSSDGDAFLYGARVIYKGFTMDNLTKGSVLKYDANELRVASSHGNFPLSREDLVAFAALSGSDVFQGVQHLGWKKASMFLGACPEGKSLDTLLGWSESEKTSDDPRCPVSSGTTCSRCLHPGSKLQHQKKGCTECGTKAGQCCHLVSADERFLRSVKAKCRGSLPSRDLVNVYLRPAQEPSSLVCVREASKETTVDVEGLLKTSILVNGKSLQSSAEYSKHILPRLMAKLHLWDRSPKNQYVTKQRFVPVPTRIIKALQKDHVQCYEVSWTLLLLEGEEIPFVTTEEQTLFQSNYSALVRSFREGERERERLRHFGVATYREVGTSRNPGRDKSFKRPACQKRKRRERTNFGAARDVQQRAADRRSSDVDFLLRNVQTREEIPQPTATSDERPATDQHLEVDERDFDSDSSDDFESHSSISRSHPNCEAPSHSLLKSPATKRDDSPNMLDHGSKRRAESTPARRHERPALCLNKRRVFVDMGFQVEITPVAVRTRMDH</sequence>
<dbReference type="PRINTS" id="PR00853">
    <property type="entry name" value="XPGRADSUPER"/>
</dbReference>
<feature type="compositionally biased region" description="Basic residues" evidence="1">
    <location>
        <begin position="542"/>
        <end position="553"/>
    </location>
</feature>
<accession>K0TLM1</accession>
<dbReference type="OrthoDB" id="44928at2759"/>
<reference evidence="3 4" key="1">
    <citation type="journal article" date="2012" name="Genome Biol.">
        <title>Genome and low-iron response of an oceanic diatom adapted to chronic iron limitation.</title>
        <authorList>
            <person name="Lommer M."/>
            <person name="Specht M."/>
            <person name="Roy A.S."/>
            <person name="Kraemer L."/>
            <person name="Andreson R."/>
            <person name="Gutowska M.A."/>
            <person name="Wolf J."/>
            <person name="Bergner S.V."/>
            <person name="Schilhabel M.B."/>
            <person name="Klostermeier U.C."/>
            <person name="Beiko R.G."/>
            <person name="Rosenstiel P."/>
            <person name="Hippler M."/>
            <person name="Laroche J."/>
        </authorList>
    </citation>
    <scope>NUCLEOTIDE SEQUENCE [LARGE SCALE GENOMIC DNA]</scope>
    <source>
        <strain evidence="3 4">CCMP1005</strain>
    </source>
</reference>
<protein>
    <recommendedName>
        <fullName evidence="2">XPG-I domain-containing protein</fullName>
    </recommendedName>
</protein>
<proteinExistence type="predicted"/>
<dbReference type="Gene3D" id="3.40.50.1010">
    <property type="entry name" value="5'-nuclease"/>
    <property type="match status" value="1"/>
</dbReference>
<dbReference type="PANTHER" id="PTHR11081">
    <property type="entry name" value="FLAP ENDONUCLEASE FAMILY MEMBER"/>
    <property type="match status" value="1"/>
</dbReference>
<dbReference type="AlphaFoldDB" id="K0TLM1"/>
<dbReference type="EMBL" id="AGNL01002941">
    <property type="protein sequence ID" value="EJK75426.1"/>
    <property type="molecule type" value="Genomic_DNA"/>
</dbReference>
<dbReference type="GO" id="GO:0017108">
    <property type="term" value="F:5'-flap endonuclease activity"/>
    <property type="evidence" value="ECO:0007669"/>
    <property type="project" value="TreeGrafter"/>
</dbReference>
<dbReference type="eggNOG" id="KOG2519">
    <property type="taxonomic scope" value="Eukaryota"/>
</dbReference>
<evidence type="ECO:0000313" key="3">
    <source>
        <dbReference type="EMBL" id="EJK75426.1"/>
    </source>
</evidence>
<dbReference type="PANTHER" id="PTHR11081:SF59">
    <property type="entry name" value="FI23547P1"/>
    <property type="match status" value="1"/>
</dbReference>
<organism evidence="3 4">
    <name type="scientific">Thalassiosira oceanica</name>
    <name type="common">Marine diatom</name>
    <dbReference type="NCBI Taxonomy" id="159749"/>
    <lineage>
        <taxon>Eukaryota</taxon>
        <taxon>Sar</taxon>
        <taxon>Stramenopiles</taxon>
        <taxon>Ochrophyta</taxon>
        <taxon>Bacillariophyta</taxon>
        <taxon>Coscinodiscophyceae</taxon>
        <taxon>Thalassiosirophycidae</taxon>
        <taxon>Thalassiosirales</taxon>
        <taxon>Thalassiosiraceae</taxon>
        <taxon>Thalassiosira</taxon>
    </lineage>
</organism>
<dbReference type="InterPro" id="IPR036279">
    <property type="entry name" value="5-3_exonuclease_C_sf"/>
</dbReference>
<evidence type="ECO:0000259" key="2">
    <source>
        <dbReference type="SMART" id="SM00484"/>
    </source>
</evidence>
<feature type="region of interest" description="Disordered" evidence="1">
    <location>
        <begin position="529"/>
        <end position="674"/>
    </location>
</feature>
<dbReference type="SUPFAM" id="SSF88723">
    <property type="entry name" value="PIN domain-like"/>
    <property type="match status" value="1"/>
</dbReference>
<feature type="compositionally biased region" description="Basic and acidic residues" evidence="1">
    <location>
        <begin position="646"/>
        <end position="669"/>
    </location>
</feature>
<keyword evidence="4" id="KW-1185">Reference proteome</keyword>
<comment type="caution">
    <text evidence="3">The sequence shown here is derived from an EMBL/GenBank/DDBJ whole genome shotgun (WGS) entry which is preliminary data.</text>
</comment>
<name>K0TLM1_THAOC</name>
<dbReference type="SUPFAM" id="SSF47807">
    <property type="entry name" value="5' to 3' exonuclease, C-terminal subdomain"/>
    <property type="match status" value="1"/>
</dbReference>
<dbReference type="InterPro" id="IPR006086">
    <property type="entry name" value="XPG-I_dom"/>
</dbReference>
<feature type="domain" description="XPG-I" evidence="2">
    <location>
        <begin position="177"/>
        <end position="254"/>
    </location>
</feature>
<evidence type="ECO:0000313" key="4">
    <source>
        <dbReference type="Proteomes" id="UP000266841"/>
    </source>
</evidence>
<dbReference type="InterPro" id="IPR006084">
    <property type="entry name" value="XPG/Rad2"/>
</dbReference>
<feature type="compositionally biased region" description="Acidic residues" evidence="1">
    <location>
        <begin position="608"/>
        <end position="619"/>
    </location>
</feature>